<evidence type="ECO:0000256" key="8">
    <source>
        <dbReference type="ARBA" id="ARBA00023136"/>
    </source>
</evidence>
<evidence type="ECO:0000313" key="14">
    <source>
        <dbReference type="Proteomes" id="UP000199647"/>
    </source>
</evidence>
<evidence type="ECO:0000313" key="13">
    <source>
        <dbReference type="EMBL" id="SER03351.1"/>
    </source>
</evidence>
<protein>
    <recommendedName>
        <fullName evidence="10">Xylose transport system permease protein XylH</fullName>
    </recommendedName>
</protein>
<evidence type="ECO:0000256" key="1">
    <source>
        <dbReference type="ARBA" id="ARBA00004651"/>
    </source>
</evidence>
<evidence type="ECO:0000256" key="5">
    <source>
        <dbReference type="ARBA" id="ARBA00022597"/>
    </source>
</evidence>
<feature type="transmembrane region" description="Helical" evidence="12">
    <location>
        <begin position="289"/>
        <end position="311"/>
    </location>
</feature>
<gene>
    <name evidence="13" type="ORF">SAMN05216548_110107</name>
</gene>
<dbReference type="EMBL" id="FOFG01000010">
    <property type="protein sequence ID" value="SER03351.1"/>
    <property type="molecule type" value="Genomic_DNA"/>
</dbReference>
<evidence type="ECO:0000256" key="11">
    <source>
        <dbReference type="SAM" id="MobiDB-lite"/>
    </source>
</evidence>
<dbReference type="PANTHER" id="PTHR32196">
    <property type="entry name" value="ABC TRANSPORTER PERMEASE PROTEIN YPHD-RELATED-RELATED"/>
    <property type="match status" value="1"/>
</dbReference>
<dbReference type="RefSeq" id="WP_428976970.1">
    <property type="nucleotide sequence ID" value="NZ_FOFG01000010.1"/>
</dbReference>
<feature type="transmembrane region" description="Helical" evidence="12">
    <location>
        <begin position="126"/>
        <end position="146"/>
    </location>
</feature>
<dbReference type="Proteomes" id="UP000199647">
    <property type="component" value="Unassembled WGS sequence"/>
</dbReference>
<feature type="transmembrane region" description="Helical" evidence="12">
    <location>
        <begin position="379"/>
        <end position="406"/>
    </location>
</feature>
<evidence type="ECO:0000256" key="4">
    <source>
        <dbReference type="ARBA" id="ARBA00022519"/>
    </source>
</evidence>
<comment type="subcellular location">
    <subcellularLocation>
        <location evidence="1">Cell membrane</location>
        <topology evidence="1">Multi-pass membrane protein</topology>
    </subcellularLocation>
</comment>
<keyword evidence="4" id="KW-0997">Cell inner membrane</keyword>
<keyword evidence="14" id="KW-1185">Reference proteome</keyword>
<dbReference type="Pfam" id="PF02653">
    <property type="entry name" value="BPD_transp_2"/>
    <property type="match status" value="1"/>
</dbReference>
<sequence length="448" mass="47693">MSDTQQAAGVPTPVHARNPVHVDQNRPRGVGGMLRAMEVDVRMIGMIVALIVIWVVFDLVTGGLFITPRNLFNLSVQTSSVAIMATGMVFVIVARHIDLSVGSLLGFCAMMMGTFQTNWLPAHLGFNYPATWILAIAFGIIVGLVVGALQGFIIGYLSVPAFIVTLGGYLAWRGAAWWVTTGQTVAPLDRNFTLFGGGIGGTLGATWSWVFGIIAVAAIIFFAFNGRRMRKAFDFPLKPMWAEIVNVVVLSAVMIAFVIVMNAYPVPERAAKMYLQARNMPVPDEPLNWSQGIALPVVAVAVVALIMTYVAKRTKFGRYVFAMGGNPQAAELSGINTRRITMYIFMLMGVLAAISGVIASARLQSAANDLGTLDELRVIAAAVIGGTSLAGGAGTIFGAILGALVMQSLQSGMALLGVESSLQSIVVGVVLVIAVLVDQIYRRRVGTV</sequence>
<dbReference type="InterPro" id="IPR001851">
    <property type="entry name" value="ABC_transp_permease"/>
</dbReference>
<dbReference type="CDD" id="cd06579">
    <property type="entry name" value="TM_PBP1_transp_AraH_like"/>
    <property type="match status" value="1"/>
</dbReference>
<dbReference type="PANTHER" id="PTHR32196:SF32">
    <property type="entry name" value="XYLOSE TRANSPORT SYSTEM PERMEASE PROTEIN XYLH"/>
    <property type="match status" value="1"/>
</dbReference>
<keyword evidence="5" id="KW-0762">Sugar transport</keyword>
<keyword evidence="6 12" id="KW-0812">Transmembrane</keyword>
<evidence type="ECO:0000256" key="9">
    <source>
        <dbReference type="ARBA" id="ARBA00035611"/>
    </source>
</evidence>
<feature type="transmembrane region" description="Helical" evidence="12">
    <location>
        <begin position="192"/>
        <end position="224"/>
    </location>
</feature>
<reference evidence="13 14" key="1">
    <citation type="submission" date="2016-10" db="EMBL/GenBank/DDBJ databases">
        <authorList>
            <person name="de Groot N.N."/>
        </authorList>
    </citation>
    <scope>NUCLEOTIDE SEQUENCE [LARGE SCALE GENOMIC DNA]</scope>
    <source>
        <strain evidence="13 14">A52C2</strain>
    </source>
</reference>
<evidence type="ECO:0000256" key="7">
    <source>
        <dbReference type="ARBA" id="ARBA00022989"/>
    </source>
</evidence>
<accession>A0A1H9KVV1</accession>
<evidence type="ECO:0000256" key="12">
    <source>
        <dbReference type="SAM" id="Phobius"/>
    </source>
</evidence>
<name>A0A1H9KVV1_9HYPH</name>
<keyword evidence="8 12" id="KW-0472">Membrane</keyword>
<feature type="transmembrane region" description="Helical" evidence="12">
    <location>
        <begin position="72"/>
        <end position="94"/>
    </location>
</feature>
<evidence type="ECO:0000256" key="10">
    <source>
        <dbReference type="ARBA" id="ARBA00035686"/>
    </source>
</evidence>
<dbReference type="STRING" id="1855383.SAMN05216548_110107"/>
<keyword evidence="7 12" id="KW-1133">Transmembrane helix</keyword>
<evidence type="ECO:0000256" key="3">
    <source>
        <dbReference type="ARBA" id="ARBA00022475"/>
    </source>
</evidence>
<comment type="function">
    <text evidence="9">Part of the binding-protein-dependent transport system for D-xylose. Probably responsible for the translocation of the substrate across the membrane.</text>
</comment>
<keyword evidence="2" id="KW-0813">Transport</keyword>
<feature type="transmembrane region" description="Helical" evidence="12">
    <location>
        <begin position="43"/>
        <end position="66"/>
    </location>
</feature>
<feature type="transmembrane region" description="Helical" evidence="12">
    <location>
        <begin position="244"/>
        <end position="264"/>
    </location>
</feature>
<feature type="region of interest" description="Disordered" evidence="11">
    <location>
        <begin position="1"/>
        <end position="25"/>
    </location>
</feature>
<dbReference type="GO" id="GO:0022857">
    <property type="term" value="F:transmembrane transporter activity"/>
    <property type="evidence" value="ECO:0007669"/>
    <property type="project" value="InterPro"/>
</dbReference>
<feature type="transmembrane region" description="Helical" evidence="12">
    <location>
        <begin position="340"/>
        <end position="359"/>
    </location>
</feature>
<feature type="transmembrane region" description="Helical" evidence="12">
    <location>
        <begin position="101"/>
        <end position="120"/>
    </location>
</feature>
<keyword evidence="3" id="KW-1003">Cell membrane</keyword>
<dbReference type="AlphaFoldDB" id="A0A1H9KVV1"/>
<evidence type="ECO:0000256" key="2">
    <source>
        <dbReference type="ARBA" id="ARBA00022448"/>
    </source>
</evidence>
<evidence type="ECO:0000256" key="6">
    <source>
        <dbReference type="ARBA" id="ARBA00022692"/>
    </source>
</evidence>
<feature type="transmembrane region" description="Helical" evidence="12">
    <location>
        <begin position="413"/>
        <end position="437"/>
    </location>
</feature>
<dbReference type="GO" id="GO:0005886">
    <property type="term" value="C:plasma membrane"/>
    <property type="evidence" value="ECO:0007669"/>
    <property type="project" value="UniProtKB-SubCell"/>
</dbReference>
<feature type="transmembrane region" description="Helical" evidence="12">
    <location>
        <begin position="153"/>
        <end position="172"/>
    </location>
</feature>
<organism evidence="13 14">
    <name type="scientific">Faunimonas pinastri</name>
    <dbReference type="NCBI Taxonomy" id="1855383"/>
    <lineage>
        <taxon>Bacteria</taxon>
        <taxon>Pseudomonadati</taxon>
        <taxon>Pseudomonadota</taxon>
        <taxon>Alphaproteobacteria</taxon>
        <taxon>Hyphomicrobiales</taxon>
        <taxon>Afifellaceae</taxon>
        <taxon>Faunimonas</taxon>
    </lineage>
</organism>
<proteinExistence type="predicted"/>